<gene>
    <name evidence="1" type="ORF">F2Q69_00053156</name>
</gene>
<accession>A0A8S9N286</accession>
<evidence type="ECO:0000313" key="2">
    <source>
        <dbReference type="Proteomes" id="UP000712600"/>
    </source>
</evidence>
<dbReference type="EMBL" id="QGKX02002183">
    <property type="protein sequence ID" value="KAF3487507.1"/>
    <property type="molecule type" value="Genomic_DNA"/>
</dbReference>
<proteinExistence type="predicted"/>
<dbReference type="Proteomes" id="UP000712600">
    <property type="component" value="Unassembled WGS sequence"/>
</dbReference>
<protein>
    <submittedName>
        <fullName evidence="1">Uncharacterized protein</fullName>
    </submittedName>
</protein>
<name>A0A8S9N286_BRACR</name>
<reference evidence="1" key="1">
    <citation type="submission" date="2019-12" db="EMBL/GenBank/DDBJ databases">
        <title>Genome sequencing and annotation of Brassica cretica.</title>
        <authorList>
            <person name="Studholme D.J."/>
            <person name="Sarris P."/>
        </authorList>
    </citation>
    <scope>NUCLEOTIDE SEQUENCE</scope>
    <source>
        <strain evidence="1">PFS-109/04</strain>
        <tissue evidence="1">Leaf</tissue>
    </source>
</reference>
<comment type="caution">
    <text evidence="1">The sequence shown here is derived from an EMBL/GenBank/DDBJ whole genome shotgun (WGS) entry which is preliminary data.</text>
</comment>
<organism evidence="1 2">
    <name type="scientific">Brassica cretica</name>
    <name type="common">Mustard</name>
    <dbReference type="NCBI Taxonomy" id="69181"/>
    <lineage>
        <taxon>Eukaryota</taxon>
        <taxon>Viridiplantae</taxon>
        <taxon>Streptophyta</taxon>
        <taxon>Embryophyta</taxon>
        <taxon>Tracheophyta</taxon>
        <taxon>Spermatophyta</taxon>
        <taxon>Magnoliopsida</taxon>
        <taxon>eudicotyledons</taxon>
        <taxon>Gunneridae</taxon>
        <taxon>Pentapetalae</taxon>
        <taxon>rosids</taxon>
        <taxon>malvids</taxon>
        <taxon>Brassicales</taxon>
        <taxon>Brassicaceae</taxon>
        <taxon>Brassiceae</taxon>
        <taxon>Brassica</taxon>
    </lineage>
</organism>
<dbReference type="AlphaFoldDB" id="A0A8S9N286"/>
<sequence length="182" mass="20719">MRLQGWDPGIGEDLYHNDKIGRILNREGIMANRIFLDQNKGWVSEHRAFNEINGREVEYKDSIPNFLRADAVLMIQIFGLEGRILSQLVGKVGDLKNGEGTRKRLKISVPLFDNSDLIKSYSKTLIGRCMNPEEQDVKGLLVMLPKIWKDLGSRKDDRARSYKGVVIKGDVSHQENVKDPRG</sequence>
<evidence type="ECO:0000313" key="1">
    <source>
        <dbReference type="EMBL" id="KAF3487507.1"/>
    </source>
</evidence>